<evidence type="ECO:0000313" key="2">
    <source>
        <dbReference type="Proteomes" id="UP000032101"/>
    </source>
</evidence>
<dbReference type="AlphaFoldDB" id="A0A0D0P254"/>
<dbReference type="Proteomes" id="UP000032101">
    <property type="component" value="Unassembled WGS sequence"/>
</dbReference>
<dbReference type="RefSeq" id="WP_042732793.1">
    <property type="nucleotide sequence ID" value="NZ_JXNZ01000437.1"/>
</dbReference>
<reference evidence="1 2" key="1">
    <citation type="submission" date="2015-01" db="EMBL/GenBank/DDBJ databases">
        <title>Draft Genome Sequence of the Biocontrol and Plant Growth-Promoting Rhizobacteria (PGPR) Pseudomonas fluorescens UM270.</title>
        <authorList>
            <person name="Hernandez-Salmeron J.E."/>
            <person name="Santoyo G."/>
            <person name="Moreno-Hagelsieb G."/>
            <person name="Hernandez-Leon R."/>
        </authorList>
    </citation>
    <scope>NUCLEOTIDE SEQUENCE [LARGE SCALE GENOMIC DNA]</scope>
    <source>
        <strain evidence="1 2">UM270</strain>
    </source>
</reference>
<gene>
    <name evidence="1" type="ORF">RL74_26635</name>
</gene>
<proteinExistence type="predicted"/>
<organism evidence="1 2">
    <name type="scientific">Pseudomonas fluorescens</name>
    <dbReference type="NCBI Taxonomy" id="294"/>
    <lineage>
        <taxon>Bacteria</taxon>
        <taxon>Pseudomonadati</taxon>
        <taxon>Pseudomonadota</taxon>
        <taxon>Gammaproteobacteria</taxon>
        <taxon>Pseudomonadales</taxon>
        <taxon>Pseudomonadaceae</taxon>
        <taxon>Pseudomonas</taxon>
    </lineage>
</organism>
<dbReference type="InterPro" id="IPR007690">
    <property type="entry name" value="T2SS_GspM"/>
</dbReference>
<dbReference type="PATRIC" id="fig|294.124.peg.5517"/>
<accession>A0A0D0P254</accession>
<dbReference type="EMBL" id="JXNZ01000437">
    <property type="protein sequence ID" value="KIQ56319.1"/>
    <property type="molecule type" value="Genomic_DNA"/>
</dbReference>
<dbReference type="Pfam" id="PF04612">
    <property type="entry name" value="T2SSM"/>
    <property type="match status" value="1"/>
</dbReference>
<dbReference type="GO" id="GO:0015628">
    <property type="term" value="P:protein secretion by the type II secretion system"/>
    <property type="evidence" value="ECO:0007669"/>
    <property type="project" value="InterPro"/>
</dbReference>
<dbReference type="OrthoDB" id="6994843at2"/>
<sequence length="188" mass="20046">MNKPSLAVLSVRWQTLRSRCRTFWQGLAVRERRAVALSALVLGGSLVWLGLIEPPLKTIAYWQAETPKLRSQTEALEVLLRDVAGPAPGQPLEAALRQTLDASGLGDHYQLQAPGAETANAWQLTFTDAPADGVIGWLLSNPGPLSLEVSEARLQRTAAAASTGLENTAGTLSGTVRMHQAQGAKEAS</sequence>
<name>A0A0D0P254_PSEFL</name>
<comment type="caution">
    <text evidence="1">The sequence shown here is derived from an EMBL/GenBank/DDBJ whole genome shotgun (WGS) entry which is preliminary data.</text>
</comment>
<evidence type="ECO:0000313" key="1">
    <source>
        <dbReference type="EMBL" id="KIQ56319.1"/>
    </source>
</evidence>
<protein>
    <submittedName>
        <fullName evidence="1">General secretion pathway protein GspM</fullName>
    </submittedName>
</protein>
<dbReference type="GO" id="GO:0015627">
    <property type="term" value="C:type II protein secretion system complex"/>
    <property type="evidence" value="ECO:0007669"/>
    <property type="project" value="InterPro"/>
</dbReference>